<dbReference type="PANTHER" id="PTHR30469:SF16">
    <property type="entry name" value="HAE1 FAMILY EFFLUX PUMP MFP COMPONENT"/>
    <property type="match status" value="1"/>
</dbReference>
<keyword evidence="4" id="KW-0732">Signal</keyword>
<dbReference type="Proteomes" id="UP000243207">
    <property type="component" value="Chromosome I"/>
</dbReference>
<dbReference type="SUPFAM" id="SSF111369">
    <property type="entry name" value="HlyD-like secretion proteins"/>
    <property type="match status" value="1"/>
</dbReference>
<evidence type="ECO:0000256" key="4">
    <source>
        <dbReference type="SAM" id="SignalP"/>
    </source>
</evidence>
<dbReference type="Gene3D" id="2.40.420.20">
    <property type="match status" value="1"/>
</dbReference>
<gene>
    <name evidence="8" type="ORF">SAMN05216421_0794</name>
</gene>
<reference evidence="9" key="1">
    <citation type="submission" date="2016-10" db="EMBL/GenBank/DDBJ databases">
        <authorList>
            <person name="Varghese N."/>
            <person name="Submissions S."/>
        </authorList>
    </citation>
    <scope>NUCLEOTIDE SEQUENCE [LARGE SCALE GENOMIC DNA]</scope>
    <source>
        <strain evidence="9">NRRL B-51270</strain>
    </source>
</reference>
<dbReference type="EMBL" id="LT629736">
    <property type="protein sequence ID" value="SDS03984.1"/>
    <property type="molecule type" value="Genomic_DNA"/>
</dbReference>
<accession>A0A1H1NYG6</accession>
<dbReference type="GO" id="GO:0015562">
    <property type="term" value="F:efflux transmembrane transporter activity"/>
    <property type="evidence" value="ECO:0007669"/>
    <property type="project" value="TreeGrafter"/>
</dbReference>
<dbReference type="InterPro" id="IPR058647">
    <property type="entry name" value="BSH_CzcB-like"/>
</dbReference>
<evidence type="ECO:0000259" key="6">
    <source>
        <dbReference type="Pfam" id="PF25973"/>
    </source>
</evidence>
<dbReference type="AlphaFoldDB" id="A0A1H1NYG6"/>
<organism evidence="8 9">
    <name type="scientific">Halopseudomonas xinjiangensis</name>
    <dbReference type="NCBI Taxonomy" id="487184"/>
    <lineage>
        <taxon>Bacteria</taxon>
        <taxon>Pseudomonadati</taxon>
        <taxon>Pseudomonadota</taxon>
        <taxon>Gammaproteobacteria</taxon>
        <taxon>Pseudomonadales</taxon>
        <taxon>Pseudomonadaceae</taxon>
        <taxon>Halopseudomonas</taxon>
    </lineage>
</organism>
<evidence type="ECO:0000259" key="7">
    <source>
        <dbReference type="Pfam" id="PF25989"/>
    </source>
</evidence>
<dbReference type="Gene3D" id="2.40.50.100">
    <property type="match status" value="1"/>
</dbReference>
<evidence type="ECO:0000313" key="8">
    <source>
        <dbReference type="EMBL" id="SDS03984.1"/>
    </source>
</evidence>
<evidence type="ECO:0000313" key="9">
    <source>
        <dbReference type="Proteomes" id="UP000243207"/>
    </source>
</evidence>
<protein>
    <submittedName>
        <fullName evidence="8">Membrane fusion protein, multidrug efflux system</fullName>
    </submittedName>
</protein>
<dbReference type="InterPro" id="IPR006143">
    <property type="entry name" value="RND_pump_MFP"/>
</dbReference>
<dbReference type="NCBIfam" id="TIGR01730">
    <property type="entry name" value="RND_mfp"/>
    <property type="match status" value="1"/>
</dbReference>
<feature type="signal peptide" evidence="4">
    <location>
        <begin position="1"/>
        <end position="26"/>
    </location>
</feature>
<dbReference type="Pfam" id="PF25973">
    <property type="entry name" value="BSH_CzcB"/>
    <property type="match status" value="1"/>
</dbReference>
<sequence length="371" mass="39896">MSYLTRACRQVALGLLFAAAAGAVTAQQSPLPVVVSAVQTVTIADQIQALGTLLANETAVLSANLTETVSAIDFTSGQRVEAGDLLVSLTSREQKAQLAEAQASVDDAERQLERARQLVDSRFVSAQEVDNLERERDIARARLRAVESRLADRLIRAPFDGVVGFREISVGTLLTPGTPVATLHDDSQMKLDFNVPEVHLSKIAPGQPVVATSRAYPDRRFTGEVAVVENQVDPVTRSVRVRAMLPNPEGLLRPGMLMAVQVASSEREALVIPEEALLPQGSQQFVMLIVEGTDGLVAEKRQVSIGERQPGQVEILEGIEAGQKVITHGNFRVQPGQTIQIKAEHAIGESAEAVLSEQSDQLPASSPADRR</sequence>
<evidence type="ECO:0000256" key="2">
    <source>
        <dbReference type="SAM" id="Coils"/>
    </source>
</evidence>
<dbReference type="GO" id="GO:1990281">
    <property type="term" value="C:efflux pump complex"/>
    <property type="evidence" value="ECO:0007669"/>
    <property type="project" value="TreeGrafter"/>
</dbReference>
<feature type="domain" description="CzcB-like barrel-sandwich hybrid" evidence="6">
    <location>
        <begin position="58"/>
        <end position="184"/>
    </location>
</feature>
<keyword evidence="2" id="KW-0175">Coiled coil</keyword>
<proteinExistence type="inferred from homology"/>
<name>A0A1H1NYG6_9GAMM</name>
<dbReference type="Gene3D" id="2.40.30.170">
    <property type="match status" value="1"/>
</dbReference>
<feature type="region of interest" description="Disordered" evidence="3">
    <location>
        <begin position="350"/>
        <end position="371"/>
    </location>
</feature>
<dbReference type="Gene3D" id="1.10.287.470">
    <property type="entry name" value="Helix hairpin bin"/>
    <property type="match status" value="1"/>
</dbReference>
<feature type="domain" description="YknX-like C-terminal permuted SH3-like" evidence="7">
    <location>
        <begin position="269"/>
        <end position="340"/>
    </location>
</feature>
<dbReference type="PANTHER" id="PTHR30469">
    <property type="entry name" value="MULTIDRUG RESISTANCE PROTEIN MDTA"/>
    <property type="match status" value="1"/>
</dbReference>
<comment type="similarity">
    <text evidence="1">Belongs to the membrane fusion protein (MFP) (TC 8.A.1) family.</text>
</comment>
<feature type="chain" id="PRO_5009255997" evidence="4">
    <location>
        <begin position="27"/>
        <end position="371"/>
    </location>
</feature>
<evidence type="ECO:0000259" key="5">
    <source>
        <dbReference type="Pfam" id="PF25954"/>
    </source>
</evidence>
<feature type="coiled-coil region" evidence="2">
    <location>
        <begin position="91"/>
        <end position="149"/>
    </location>
</feature>
<dbReference type="STRING" id="487184.SAMN05216421_0794"/>
<dbReference type="Pfam" id="PF25954">
    <property type="entry name" value="Beta-barrel_RND_2"/>
    <property type="match status" value="1"/>
</dbReference>
<feature type="domain" description="CusB-like beta-barrel" evidence="5">
    <location>
        <begin position="191"/>
        <end position="265"/>
    </location>
</feature>
<dbReference type="InterPro" id="IPR058792">
    <property type="entry name" value="Beta-barrel_RND_2"/>
</dbReference>
<keyword evidence="9" id="KW-1185">Reference proteome</keyword>
<evidence type="ECO:0000256" key="3">
    <source>
        <dbReference type="SAM" id="MobiDB-lite"/>
    </source>
</evidence>
<dbReference type="InterPro" id="IPR058637">
    <property type="entry name" value="YknX-like_C"/>
</dbReference>
<dbReference type="Pfam" id="PF25989">
    <property type="entry name" value="YknX_C"/>
    <property type="match status" value="1"/>
</dbReference>
<dbReference type="FunFam" id="2.40.30.170:FF:000010">
    <property type="entry name" value="Efflux RND transporter periplasmic adaptor subunit"/>
    <property type="match status" value="1"/>
</dbReference>
<evidence type="ECO:0000256" key="1">
    <source>
        <dbReference type="ARBA" id="ARBA00009477"/>
    </source>
</evidence>